<dbReference type="Pfam" id="PF02729">
    <property type="entry name" value="OTCace_N"/>
    <property type="match status" value="1"/>
</dbReference>
<evidence type="ECO:0000313" key="13">
    <source>
        <dbReference type="EMBL" id="MBJ3776219.1"/>
    </source>
</evidence>
<evidence type="ECO:0000256" key="9">
    <source>
        <dbReference type="NCBIfam" id="TIGR00670"/>
    </source>
</evidence>
<dbReference type="GO" id="GO:0006207">
    <property type="term" value="P:'de novo' pyrimidine nucleobase biosynthetic process"/>
    <property type="evidence" value="ECO:0007669"/>
    <property type="project" value="InterPro"/>
</dbReference>
<dbReference type="InterPro" id="IPR006132">
    <property type="entry name" value="Asp/Orn_carbamoyltranf_P-bd"/>
</dbReference>
<organism evidence="13 14">
    <name type="scientific">Acuticoccus mangrovi</name>
    <dbReference type="NCBI Taxonomy" id="2796142"/>
    <lineage>
        <taxon>Bacteria</taxon>
        <taxon>Pseudomonadati</taxon>
        <taxon>Pseudomonadota</taxon>
        <taxon>Alphaproteobacteria</taxon>
        <taxon>Hyphomicrobiales</taxon>
        <taxon>Amorphaceae</taxon>
        <taxon>Acuticoccus</taxon>
    </lineage>
</organism>
<dbReference type="PANTHER" id="PTHR45753">
    <property type="entry name" value="ORNITHINE CARBAMOYLTRANSFERASE, MITOCHONDRIAL"/>
    <property type="match status" value="1"/>
</dbReference>
<dbReference type="InterPro" id="IPR002082">
    <property type="entry name" value="Asp_carbamoyltransf"/>
</dbReference>
<gene>
    <name evidence="13" type="primary">pyrB</name>
    <name evidence="13" type="ORF">JCR33_11000</name>
</gene>
<comment type="similarity">
    <text evidence="3">Belongs to the aspartate/ornithine carbamoyltransferase superfamily. ATCase family.</text>
</comment>
<dbReference type="PANTHER" id="PTHR45753:SF6">
    <property type="entry name" value="ASPARTATE CARBAMOYLTRANSFERASE"/>
    <property type="match status" value="1"/>
</dbReference>
<dbReference type="RefSeq" id="WP_198882095.1">
    <property type="nucleotide sequence ID" value="NZ_JAEKJA010000007.1"/>
</dbReference>
<evidence type="ECO:0000256" key="1">
    <source>
        <dbReference type="ARBA" id="ARBA00003822"/>
    </source>
</evidence>
<dbReference type="Gene3D" id="3.40.50.1370">
    <property type="entry name" value="Aspartate/ornithine carbamoyltransferase"/>
    <property type="match status" value="2"/>
</dbReference>
<evidence type="ECO:0000256" key="8">
    <source>
        <dbReference type="ARBA" id="ARBA00048859"/>
    </source>
</evidence>
<evidence type="ECO:0000256" key="5">
    <source>
        <dbReference type="ARBA" id="ARBA00022679"/>
    </source>
</evidence>
<reference evidence="13" key="1">
    <citation type="submission" date="2020-12" db="EMBL/GenBank/DDBJ databases">
        <title>Bacterial taxonomy.</title>
        <authorList>
            <person name="Pan X."/>
        </authorList>
    </citation>
    <scope>NUCLEOTIDE SEQUENCE</scope>
    <source>
        <strain evidence="13">B2012</strain>
    </source>
</reference>
<dbReference type="SUPFAM" id="SSF53671">
    <property type="entry name" value="Aspartate/ornithine carbamoyltransferase"/>
    <property type="match status" value="1"/>
</dbReference>
<evidence type="ECO:0000256" key="7">
    <source>
        <dbReference type="ARBA" id="ARBA00043884"/>
    </source>
</evidence>
<dbReference type="InterPro" id="IPR006130">
    <property type="entry name" value="Asp/Orn_carbamoylTrfase"/>
</dbReference>
<dbReference type="EC" id="2.1.3.2" evidence="4 9"/>
<evidence type="ECO:0000259" key="11">
    <source>
        <dbReference type="Pfam" id="PF00185"/>
    </source>
</evidence>
<evidence type="ECO:0000256" key="6">
    <source>
        <dbReference type="ARBA" id="ARBA00022975"/>
    </source>
</evidence>
<evidence type="ECO:0000256" key="10">
    <source>
        <dbReference type="RuleBase" id="RU003634"/>
    </source>
</evidence>
<comment type="catalytic activity">
    <reaction evidence="8">
        <text>carbamoyl phosphate + L-aspartate = N-carbamoyl-L-aspartate + phosphate + H(+)</text>
        <dbReference type="Rhea" id="RHEA:20013"/>
        <dbReference type="ChEBI" id="CHEBI:15378"/>
        <dbReference type="ChEBI" id="CHEBI:29991"/>
        <dbReference type="ChEBI" id="CHEBI:32814"/>
        <dbReference type="ChEBI" id="CHEBI:43474"/>
        <dbReference type="ChEBI" id="CHEBI:58228"/>
        <dbReference type="EC" id="2.1.3.2"/>
    </reaction>
</comment>
<dbReference type="EMBL" id="JAEKJA010000007">
    <property type="protein sequence ID" value="MBJ3776219.1"/>
    <property type="molecule type" value="Genomic_DNA"/>
</dbReference>
<dbReference type="Proteomes" id="UP000609531">
    <property type="component" value="Unassembled WGS sequence"/>
</dbReference>
<feature type="domain" description="Aspartate/ornithine carbamoyltransferase Asp/Orn-binding" evidence="11">
    <location>
        <begin position="175"/>
        <end position="325"/>
    </location>
</feature>
<keyword evidence="14" id="KW-1185">Reference proteome</keyword>
<evidence type="ECO:0000313" key="14">
    <source>
        <dbReference type="Proteomes" id="UP000609531"/>
    </source>
</evidence>
<comment type="pathway">
    <text evidence="2">Pyrimidine metabolism; UMP biosynthesis via de novo pathway; (S)-dihydroorotate from bicarbonate: step 2/3.</text>
</comment>
<accession>A0A934MLB6</accession>
<dbReference type="GO" id="GO:0009220">
    <property type="term" value="P:pyrimidine ribonucleotide biosynthetic process"/>
    <property type="evidence" value="ECO:0007669"/>
    <property type="project" value="UniProtKB-UniRule"/>
</dbReference>
<dbReference type="InterPro" id="IPR006131">
    <property type="entry name" value="Asp_carbamoyltransf_Asp/Orn-bd"/>
</dbReference>
<evidence type="ECO:0000256" key="3">
    <source>
        <dbReference type="ARBA" id="ARBA00008896"/>
    </source>
</evidence>
<feature type="domain" description="Aspartate/ornithine carbamoyltransferase carbamoyl-P binding" evidence="12">
    <location>
        <begin position="15"/>
        <end position="165"/>
    </location>
</feature>
<keyword evidence="6" id="KW-0665">Pyrimidine biosynthesis</keyword>
<comment type="function">
    <text evidence="1">Reversibly catalyzes the transfer of the carbamoyl group from carbamoyl phosphate (CP) to the N(epsilon) atom of ornithine (ORN) to produce L-citrulline.</text>
</comment>
<dbReference type="GO" id="GO:0016597">
    <property type="term" value="F:amino acid binding"/>
    <property type="evidence" value="ECO:0007669"/>
    <property type="project" value="InterPro"/>
</dbReference>
<dbReference type="AlphaFoldDB" id="A0A934MLB6"/>
<evidence type="ECO:0000256" key="4">
    <source>
        <dbReference type="ARBA" id="ARBA00013008"/>
    </source>
</evidence>
<evidence type="ECO:0000256" key="2">
    <source>
        <dbReference type="ARBA" id="ARBA00004852"/>
    </source>
</evidence>
<name>A0A934MLB6_9HYPH</name>
<sequence>MEMMTPVNPPSRPLRHVLSSSQFDRAFLDYLYQLTTTIRRFDKSREGIVYLSSLLPHKRAMLYFTQPSTRTFLSFQSACHVLGINASEIRDAATSSERKGESVEDSLRTFSSYVDLIIMRSPIAGLCERVANMLDATPRPVPIVNAGSGPDEHPTQALLDIYTLTRSLRTEGGIDGKTVCMVGDLKRGRTVRSLARLLTNYDGVKIIFASPEGFRIEDDLRRDLMAAGMAFEETTDFLPAIEAADAVYMTRIQDEYDVPGMGGAEDYRRYHLKAEHLPLLKDHCVIMHPLPRRDELDVAIDQDPRAKYWRQERNGMWVRVAILTMLFGVNDKVQLPEL</sequence>
<dbReference type="PRINTS" id="PR00101">
    <property type="entry name" value="ATCASE"/>
</dbReference>
<dbReference type="GO" id="GO:0004070">
    <property type="term" value="F:aspartate carbamoyltransferase activity"/>
    <property type="evidence" value="ECO:0007669"/>
    <property type="project" value="UniProtKB-UniRule"/>
</dbReference>
<dbReference type="NCBIfam" id="TIGR00670">
    <property type="entry name" value="asp_carb_tr"/>
    <property type="match status" value="1"/>
</dbReference>
<dbReference type="InterPro" id="IPR036901">
    <property type="entry name" value="Asp/Orn_carbamoylTrfase_sf"/>
</dbReference>
<protein>
    <recommendedName>
        <fullName evidence="4 9">Aspartate carbamoyltransferase</fullName>
        <ecNumber evidence="4 9">2.1.3.2</ecNumber>
    </recommendedName>
</protein>
<dbReference type="Pfam" id="PF00185">
    <property type="entry name" value="OTCace"/>
    <property type="match status" value="1"/>
</dbReference>
<evidence type="ECO:0000259" key="12">
    <source>
        <dbReference type="Pfam" id="PF02729"/>
    </source>
</evidence>
<dbReference type="GO" id="GO:0006520">
    <property type="term" value="P:amino acid metabolic process"/>
    <property type="evidence" value="ECO:0007669"/>
    <property type="project" value="InterPro"/>
</dbReference>
<proteinExistence type="inferred from homology"/>
<dbReference type="PRINTS" id="PR00100">
    <property type="entry name" value="AOTCASE"/>
</dbReference>
<comment type="caution">
    <text evidence="13">The sequence shown here is derived from an EMBL/GenBank/DDBJ whole genome shotgun (WGS) entry which is preliminary data.</text>
</comment>
<comment type="function">
    <text evidence="7">Catalyzes the condensation of carbamoyl phosphate and aspartate to form carbamoyl aspartate and inorganic phosphate, the committed step in the de novo pyrimidine nucleotide biosynthesis pathway.</text>
</comment>
<keyword evidence="5 10" id="KW-0808">Transferase</keyword>